<feature type="transmembrane region" description="Helical" evidence="1">
    <location>
        <begin position="256"/>
        <end position="280"/>
    </location>
</feature>
<evidence type="ECO:0000256" key="1">
    <source>
        <dbReference type="SAM" id="Phobius"/>
    </source>
</evidence>
<feature type="transmembrane region" description="Helical" evidence="1">
    <location>
        <begin position="19"/>
        <end position="37"/>
    </location>
</feature>
<accession>A0A940DGA3</accession>
<feature type="transmembrane region" description="Helical" evidence="1">
    <location>
        <begin position="216"/>
        <end position="236"/>
    </location>
</feature>
<feature type="transmembrane region" description="Helical" evidence="1">
    <location>
        <begin position="156"/>
        <end position="176"/>
    </location>
</feature>
<protein>
    <submittedName>
        <fullName evidence="2">ABC transporter permease</fullName>
    </submittedName>
</protein>
<feature type="transmembrane region" description="Helical" evidence="1">
    <location>
        <begin position="334"/>
        <end position="358"/>
    </location>
</feature>
<dbReference type="Pfam" id="PF12679">
    <property type="entry name" value="ABC2_membrane_2"/>
    <property type="match status" value="1"/>
</dbReference>
<dbReference type="Proteomes" id="UP000727857">
    <property type="component" value="Unassembled WGS sequence"/>
</dbReference>
<dbReference type="GO" id="GO:0005886">
    <property type="term" value="C:plasma membrane"/>
    <property type="evidence" value="ECO:0007669"/>
    <property type="project" value="UniProtKB-SubCell"/>
</dbReference>
<keyword evidence="1" id="KW-1133">Transmembrane helix</keyword>
<dbReference type="AlphaFoldDB" id="A0A940DGA3"/>
<sequence>MFGTLYAGELKKQTNLKTVVIMAAIALLILIILAAVFDSVNELIFETDAGDLGISGDVVIPGEDVGETFTETWNYTEASVSAEITQCEYMLGELEARKEEDGSAYYRNSDYLYYMRARLALLEYIKEHELYNTDLAVYSDGSVVGMRSAGVTADTFCVFALSSLVFLVIIYGAIAAGSSYPDEFKQGTVKLLLLRPVTRNALTGAKLLAALTHVSAAYFICFLVSLGVSYAVFPVAHADTLFMFNGGAITVADNAAQIGIAFACNYVTVLVYTAIAFAIGALSRNKVFAIVTPVILIEVLGAILSMSGLGRFFIADAADWSKFAGLGSSLTGGSNFFISLAMTVLYTGGLLAAAFLVVDKKDVA</sequence>
<dbReference type="EMBL" id="JADINF010000061">
    <property type="protein sequence ID" value="MBO8423861.1"/>
    <property type="molecule type" value="Genomic_DNA"/>
</dbReference>
<reference evidence="2" key="1">
    <citation type="submission" date="2020-10" db="EMBL/GenBank/DDBJ databases">
        <authorList>
            <person name="Gilroy R."/>
        </authorList>
    </citation>
    <scope>NUCLEOTIDE SEQUENCE</scope>
    <source>
        <strain evidence="2">517</strain>
    </source>
</reference>
<dbReference type="GO" id="GO:0140359">
    <property type="term" value="F:ABC-type transporter activity"/>
    <property type="evidence" value="ECO:0007669"/>
    <property type="project" value="InterPro"/>
</dbReference>
<proteinExistence type="predicted"/>
<feature type="transmembrane region" description="Helical" evidence="1">
    <location>
        <begin position="287"/>
        <end position="314"/>
    </location>
</feature>
<keyword evidence="1" id="KW-0812">Transmembrane</keyword>
<organism evidence="2 3">
    <name type="scientific">Candidatus Stercoripulliclostridium pullicola</name>
    <dbReference type="NCBI Taxonomy" id="2840953"/>
    <lineage>
        <taxon>Bacteria</taxon>
        <taxon>Bacillati</taxon>
        <taxon>Bacillota</taxon>
        <taxon>Clostridia</taxon>
        <taxon>Eubacteriales</taxon>
        <taxon>Candidatus Stercoripulliclostridium</taxon>
    </lineage>
</organism>
<dbReference type="PANTHER" id="PTHR37305">
    <property type="entry name" value="INTEGRAL MEMBRANE PROTEIN-RELATED"/>
    <property type="match status" value="1"/>
</dbReference>
<keyword evidence="1" id="KW-0472">Membrane</keyword>
<name>A0A940DGA3_9FIRM</name>
<reference evidence="2" key="2">
    <citation type="journal article" date="2021" name="PeerJ">
        <title>Extensive microbial diversity within the chicken gut microbiome revealed by metagenomics and culture.</title>
        <authorList>
            <person name="Gilroy R."/>
            <person name="Ravi A."/>
            <person name="Getino M."/>
            <person name="Pursley I."/>
            <person name="Horton D.L."/>
            <person name="Alikhan N.F."/>
            <person name="Baker D."/>
            <person name="Gharbi K."/>
            <person name="Hall N."/>
            <person name="Watson M."/>
            <person name="Adriaenssens E.M."/>
            <person name="Foster-Nyarko E."/>
            <person name="Jarju S."/>
            <person name="Secka A."/>
            <person name="Antonio M."/>
            <person name="Oren A."/>
            <person name="Chaudhuri R.R."/>
            <person name="La Ragione R."/>
            <person name="Hildebrand F."/>
            <person name="Pallen M.J."/>
        </authorList>
    </citation>
    <scope>NUCLEOTIDE SEQUENCE</scope>
    <source>
        <strain evidence="2">517</strain>
    </source>
</reference>
<evidence type="ECO:0000313" key="3">
    <source>
        <dbReference type="Proteomes" id="UP000727857"/>
    </source>
</evidence>
<evidence type="ECO:0000313" key="2">
    <source>
        <dbReference type="EMBL" id="MBO8423861.1"/>
    </source>
</evidence>
<comment type="caution">
    <text evidence="2">The sequence shown here is derived from an EMBL/GenBank/DDBJ whole genome shotgun (WGS) entry which is preliminary data.</text>
</comment>
<dbReference type="PANTHER" id="PTHR37305:SF1">
    <property type="entry name" value="MEMBRANE PROTEIN"/>
    <property type="match status" value="1"/>
</dbReference>
<gene>
    <name evidence="2" type="ORF">IAB16_02425</name>
</gene>